<dbReference type="Pfam" id="PF17655">
    <property type="entry name" value="IRK_C"/>
    <property type="match status" value="1"/>
</dbReference>
<dbReference type="Proteomes" id="UP000242188">
    <property type="component" value="Unassembled WGS sequence"/>
</dbReference>
<dbReference type="Pfam" id="PF01007">
    <property type="entry name" value="IRK"/>
    <property type="match status" value="1"/>
</dbReference>
<protein>
    <submittedName>
        <fullName evidence="15">G protein-activated inward rectifier potassium channel 2</fullName>
    </submittedName>
</protein>
<dbReference type="Gene3D" id="1.10.287.70">
    <property type="match status" value="1"/>
</dbReference>
<dbReference type="InterPro" id="IPR040445">
    <property type="entry name" value="Kir_TM"/>
</dbReference>
<feature type="domain" description="Inward rectifier potassium channel C-terminal" evidence="14">
    <location>
        <begin position="208"/>
        <end position="376"/>
    </location>
</feature>
<dbReference type="PANTHER" id="PTHR11767">
    <property type="entry name" value="INWARD RECTIFIER POTASSIUM CHANNEL"/>
    <property type="match status" value="1"/>
</dbReference>
<dbReference type="SUPFAM" id="SSF81296">
    <property type="entry name" value="E set domains"/>
    <property type="match status" value="1"/>
</dbReference>
<evidence type="ECO:0000256" key="4">
    <source>
        <dbReference type="ARBA" id="ARBA00022692"/>
    </source>
</evidence>
<dbReference type="Gene3D" id="2.60.40.1400">
    <property type="entry name" value="G protein-activated inward rectifier potassium channel 1"/>
    <property type="match status" value="1"/>
</dbReference>
<evidence type="ECO:0000259" key="14">
    <source>
        <dbReference type="Pfam" id="PF17655"/>
    </source>
</evidence>
<dbReference type="GO" id="GO:0034765">
    <property type="term" value="P:regulation of monoatomic ion transmembrane transport"/>
    <property type="evidence" value="ECO:0007669"/>
    <property type="project" value="TreeGrafter"/>
</dbReference>
<keyword evidence="3 11" id="KW-0633">Potassium transport</keyword>
<dbReference type="GO" id="GO:0005886">
    <property type="term" value="C:plasma membrane"/>
    <property type="evidence" value="ECO:0007669"/>
    <property type="project" value="TreeGrafter"/>
</dbReference>
<evidence type="ECO:0000256" key="3">
    <source>
        <dbReference type="ARBA" id="ARBA00022538"/>
    </source>
</evidence>
<evidence type="ECO:0000256" key="6">
    <source>
        <dbReference type="ARBA" id="ARBA00022958"/>
    </source>
</evidence>
<feature type="transmembrane region" description="Helical" evidence="12">
    <location>
        <begin position="93"/>
        <end position="116"/>
    </location>
</feature>
<dbReference type="InterPro" id="IPR041647">
    <property type="entry name" value="IRK_C"/>
</dbReference>
<evidence type="ECO:0000256" key="2">
    <source>
        <dbReference type="ARBA" id="ARBA00022448"/>
    </source>
</evidence>
<feature type="transmembrane region" description="Helical" evidence="12">
    <location>
        <begin position="173"/>
        <end position="195"/>
    </location>
</feature>
<evidence type="ECO:0000256" key="7">
    <source>
        <dbReference type="ARBA" id="ARBA00022989"/>
    </source>
</evidence>
<dbReference type="SUPFAM" id="SSF81324">
    <property type="entry name" value="Voltage-gated potassium channels"/>
    <property type="match status" value="1"/>
</dbReference>
<comment type="subcellular location">
    <subcellularLocation>
        <location evidence="1 11">Membrane</location>
        <topology evidence="1 11">Multi-pass membrane protein</topology>
    </subcellularLocation>
</comment>
<evidence type="ECO:0000256" key="12">
    <source>
        <dbReference type="SAM" id="Phobius"/>
    </source>
</evidence>
<dbReference type="AlphaFoldDB" id="A0A210QNE6"/>
<keyword evidence="8 11" id="KW-0406">Ion transport</keyword>
<dbReference type="OrthoDB" id="273257at2759"/>
<dbReference type="PRINTS" id="PR01320">
    <property type="entry name" value="KIRCHANNEL"/>
</dbReference>
<evidence type="ECO:0000313" key="16">
    <source>
        <dbReference type="Proteomes" id="UP000242188"/>
    </source>
</evidence>
<keyword evidence="5 11" id="KW-0851">Voltage-gated channel</keyword>
<comment type="caution">
    <text evidence="15">The sequence shown here is derived from an EMBL/GenBank/DDBJ whole genome shotgun (WGS) entry which is preliminary data.</text>
</comment>
<evidence type="ECO:0000256" key="8">
    <source>
        <dbReference type="ARBA" id="ARBA00023065"/>
    </source>
</evidence>
<comment type="similarity">
    <text evidence="11">Belongs to the inward rectifier-type potassium channel (TC 1.A.2.1) family.</text>
</comment>
<keyword evidence="10 11" id="KW-0407">Ion channel</keyword>
<reference evidence="15 16" key="1">
    <citation type="journal article" date="2017" name="Nat. Ecol. Evol.">
        <title>Scallop genome provides insights into evolution of bilaterian karyotype and development.</title>
        <authorList>
            <person name="Wang S."/>
            <person name="Zhang J."/>
            <person name="Jiao W."/>
            <person name="Li J."/>
            <person name="Xun X."/>
            <person name="Sun Y."/>
            <person name="Guo X."/>
            <person name="Huan P."/>
            <person name="Dong B."/>
            <person name="Zhang L."/>
            <person name="Hu X."/>
            <person name="Sun X."/>
            <person name="Wang J."/>
            <person name="Zhao C."/>
            <person name="Wang Y."/>
            <person name="Wang D."/>
            <person name="Huang X."/>
            <person name="Wang R."/>
            <person name="Lv J."/>
            <person name="Li Y."/>
            <person name="Zhang Z."/>
            <person name="Liu B."/>
            <person name="Lu W."/>
            <person name="Hui Y."/>
            <person name="Liang J."/>
            <person name="Zhou Z."/>
            <person name="Hou R."/>
            <person name="Li X."/>
            <person name="Liu Y."/>
            <person name="Li H."/>
            <person name="Ning X."/>
            <person name="Lin Y."/>
            <person name="Zhao L."/>
            <person name="Xing Q."/>
            <person name="Dou J."/>
            <person name="Li Y."/>
            <person name="Mao J."/>
            <person name="Guo H."/>
            <person name="Dou H."/>
            <person name="Li T."/>
            <person name="Mu C."/>
            <person name="Jiang W."/>
            <person name="Fu Q."/>
            <person name="Fu X."/>
            <person name="Miao Y."/>
            <person name="Liu J."/>
            <person name="Yu Q."/>
            <person name="Li R."/>
            <person name="Liao H."/>
            <person name="Li X."/>
            <person name="Kong Y."/>
            <person name="Jiang Z."/>
            <person name="Chourrout D."/>
            <person name="Li R."/>
            <person name="Bao Z."/>
        </authorList>
    </citation>
    <scope>NUCLEOTIDE SEQUENCE [LARGE SCALE GENOMIC DNA]</scope>
    <source>
        <strain evidence="15 16">PY_sf001</strain>
    </source>
</reference>
<evidence type="ECO:0000256" key="5">
    <source>
        <dbReference type="ARBA" id="ARBA00022882"/>
    </source>
</evidence>
<name>A0A210QNE6_MIZYE</name>
<evidence type="ECO:0000259" key="13">
    <source>
        <dbReference type="Pfam" id="PF01007"/>
    </source>
</evidence>
<keyword evidence="9 12" id="KW-0472">Membrane</keyword>
<dbReference type="InterPro" id="IPR016449">
    <property type="entry name" value="K_chnl_inward-rec_Kir"/>
</dbReference>
<evidence type="ECO:0000256" key="1">
    <source>
        <dbReference type="ARBA" id="ARBA00004141"/>
    </source>
</evidence>
<evidence type="ECO:0000256" key="10">
    <source>
        <dbReference type="ARBA" id="ARBA00023303"/>
    </source>
</evidence>
<sequence>MSYDHRSSLLASFKKPRPTDNGSNEDPGQLLEFPAINGAKAEKGLKNGYQLGRPALLKKGGKYRVSYKGLKEQKRIPFLKDIFQTLIDIKWRYAILIFCATFLFVYFVFAVLWYILGYAHDDFNPENMNNPNWRPCVENMKTFADSFMYSVETQTTIGYGGLYPNTQCGGTLFLVYLQVTVGFLIETLLVGFILVKVARPKHRRLTLLFSDSLCVCIEDGELCLQVRVGDMRKSHLVDTTASGIFISEKVSKEGTVYPLYQNAMEFEAHGMDSRVFMMWPLVLKHRINAKSPLWNMEFDEILSNTFEIIVLLEGTIESTGEICQARTSYSSKDIQWGSRFANIVDFDIQSGLWEANFKQFNETVPTPTPKCSGRDVTNIYNGTGNLENNEGATGRSSFRRTQSHAGPLNYMLGKASHVADVARETGRGAVSFQEEPYNSQKWRLSMPSF</sequence>
<proteinExistence type="inferred from homology"/>
<keyword evidence="7 12" id="KW-1133">Transmembrane helix</keyword>
<organism evidence="15 16">
    <name type="scientific">Mizuhopecten yessoensis</name>
    <name type="common">Japanese scallop</name>
    <name type="synonym">Patinopecten yessoensis</name>
    <dbReference type="NCBI Taxonomy" id="6573"/>
    <lineage>
        <taxon>Eukaryota</taxon>
        <taxon>Metazoa</taxon>
        <taxon>Spiralia</taxon>
        <taxon>Lophotrochozoa</taxon>
        <taxon>Mollusca</taxon>
        <taxon>Bivalvia</taxon>
        <taxon>Autobranchia</taxon>
        <taxon>Pteriomorphia</taxon>
        <taxon>Pectinida</taxon>
        <taxon>Pectinoidea</taxon>
        <taxon>Pectinidae</taxon>
        <taxon>Mizuhopecten</taxon>
    </lineage>
</organism>
<accession>A0A210QNE6</accession>
<feature type="domain" description="Potassium channel inwardly rectifying transmembrane" evidence="13">
    <location>
        <begin position="58"/>
        <end position="200"/>
    </location>
</feature>
<evidence type="ECO:0000256" key="9">
    <source>
        <dbReference type="ARBA" id="ARBA00023136"/>
    </source>
</evidence>
<gene>
    <name evidence="15" type="ORF">KP79_PYT16102</name>
</gene>
<dbReference type="GO" id="GO:0005242">
    <property type="term" value="F:inward rectifier potassium channel activity"/>
    <property type="evidence" value="ECO:0007669"/>
    <property type="project" value="InterPro"/>
</dbReference>
<dbReference type="EMBL" id="NEDP02002708">
    <property type="protein sequence ID" value="OWF50263.1"/>
    <property type="molecule type" value="Genomic_DNA"/>
</dbReference>
<dbReference type="InterPro" id="IPR014756">
    <property type="entry name" value="Ig_E-set"/>
</dbReference>
<keyword evidence="6 11" id="KW-0630">Potassium</keyword>
<evidence type="ECO:0000313" key="15">
    <source>
        <dbReference type="EMBL" id="OWF50263.1"/>
    </source>
</evidence>
<dbReference type="PANTHER" id="PTHR11767:SF102">
    <property type="entry name" value="INWARDLY RECTIFYING POTASSIUM CHANNEL 1, ISOFORM F"/>
    <property type="match status" value="1"/>
</dbReference>
<dbReference type="InterPro" id="IPR013518">
    <property type="entry name" value="K_chnl_inward-rec_Kir_cyto"/>
</dbReference>
<keyword evidence="2 11" id="KW-0813">Transport</keyword>
<keyword evidence="4 11" id="KW-0812">Transmembrane</keyword>
<dbReference type="GO" id="GO:0034702">
    <property type="term" value="C:monoatomic ion channel complex"/>
    <property type="evidence" value="ECO:0007669"/>
    <property type="project" value="UniProtKB-KW"/>
</dbReference>
<keyword evidence="16" id="KW-1185">Reference proteome</keyword>
<dbReference type="GO" id="GO:1990573">
    <property type="term" value="P:potassium ion import across plasma membrane"/>
    <property type="evidence" value="ECO:0007669"/>
    <property type="project" value="TreeGrafter"/>
</dbReference>
<evidence type="ECO:0000256" key="11">
    <source>
        <dbReference type="RuleBase" id="RU003822"/>
    </source>
</evidence>